<dbReference type="InterPro" id="IPR039426">
    <property type="entry name" value="TonB-dep_rcpt-like"/>
</dbReference>
<evidence type="ECO:0000259" key="14">
    <source>
        <dbReference type="Pfam" id="PF07715"/>
    </source>
</evidence>
<evidence type="ECO:0000256" key="10">
    <source>
        <dbReference type="PROSITE-ProRule" id="PRU01360"/>
    </source>
</evidence>
<dbReference type="InterPro" id="IPR036942">
    <property type="entry name" value="Beta-barrel_TonB_sf"/>
</dbReference>
<dbReference type="InterPro" id="IPR010105">
    <property type="entry name" value="TonB_sidphr_rcpt"/>
</dbReference>
<evidence type="ECO:0000256" key="6">
    <source>
        <dbReference type="ARBA" id="ARBA00023077"/>
    </source>
</evidence>
<feature type="domain" description="TonB-dependent receptor-like beta-barrel" evidence="13">
    <location>
        <begin position="274"/>
        <end position="691"/>
    </location>
</feature>
<sequence>MSTSPLLLKKGCLMTTKYTARLGVSALAVFAAAPALAQESPGAEPHRIDDVVVVAQRTLIGAKEPRPIKEVPQTISVVTQEEIQLRNLFTLEEVMLSTPGITVTGVSSEGQTYLSRGFSLNAYLIDGVPLVSYPGTRPDMTVYERAEILRGPSSLFSGAAEPGGAINLVRKRPASHLSVSMAGLAGSWNNYRGELDISGPIAGQDRVKGRFAASAQDSNMFYDHGSRRRYVAYGIVSADLTDDLVLSVGAHHQTYYAPVQTGLPGYVGGGLISVPRSTYLGADWNTMRDRDTLGFAELDWAASDDWRIKFTAQRAHQDSFSNYAYVGNAAVRPGNGWTNQVGYFGDSSSDWTSFDLHAAGQIKAFGREHAVLLGVDHQRRDYEYEEWRHSAFARIDVFNPNNAIPKLSYKPNSGGISQTRQSGLYGSVDLALTSRIKLIAGGRLSWWALHQRDGFTREKPNLTNPQPVRLGPWTKTSMEPSLRPFAAASFALTPAWTIYASYADSLTPQTQRTVDGDMLRPTSGQQWEAGAKGQIFDNRLLLTAAAYQIKQVGRALADPENEGFYVAEGEVLSTGVELEARGRLTENWLVTGGYAYNTNKYDKDPANQDRAFTRISPKHSLKLFTHYTVAGGPLDGLDVGGGLNYSSRTEAGNARAAVSTLVTQGDILTVDGQVGYRINENLTLRLSVGNLFDKVYYQRISGTGRGNYYAEPRNFTLSLRARW</sequence>
<keyword evidence="6 11" id="KW-0798">TonB box</keyword>
<evidence type="ECO:0000313" key="15">
    <source>
        <dbReference type="EMBL" id="QAT14617.1"/>
    </source>
</evidence>
<reference evidence="15 16" key="1">
    <citation type="submission" date="2019-01" db="EMBL/GenBank/DDBJ databases">
        <title>Brevundimonas diminuta Genome sequencing and assembly.</title>
        <authorList>
            <person name="Chen H."/>
        </authorList>
    </citation>
    <scope>NUCLEOTIDE SEQUENCE [LARGE SCALE GENOMIC DNA]</scope>
    <source>
        <strain evidence="16">ATCC(B) 19146</strain>
    </source>
</reference>
<dbReference type="GO" id="GO:0015344">
    <property type="term" value="F:siderophore uptake transmembrane transporter activity"/>
    <property type="evidence" value="ECO:0007669"/>
    <property type="project" value="TreeGrafter"/>
</dbReference>
<dbReference type="PROSITE" id="PS52016">
    <property type="entry name" value="TONB_DEPENDENT_REC_3"/>
    <property type="match status" value="1"/>
</dbReference>
<dbReference type="InterPro" id="IPR012910">
    <property type="entry name" value="Plug_dom"/>
</dbReference>
<dbReference type="Pfam" id="PF07715">
    <property type="entry name" value="Plug"/>
    <property type="match status" value="1"/>
</dbReference>
<dbReference type="GO" id="GO:0009279">
    <property type="term" value="C:cell outer membrane"/>
    <property type="evidence" value="ECO:0007669"/>
    <property type="project" value="UniProtKB-SubCell"/>
</dbReference>
<dbReference type="EMBL" id="CP035093">
    <property type="protein sequence ID" value="QAT14617.1"/>
    <property type="molecule type" value="Genomic_DNA"/>
</dbReference>
<organism evidence="15 16">
    <name type="scientific">Brevundimonas diminuta</name>
    <name type="common">Pseudomonas diminuta</name>
    <dbReference type="NCBI Taxonomy" id="293"/>
    <lineage>
        <taxon>Bacteria</taxon>
        <taxon>Pseudomonadati</taxon>
        <taxon>Pseudomonadota</taxon>
        <taxon>Alphaproteobacteria</taxon>
        <taxon>Caulobacterales</taxon>
        <taxon>Caulobacteraceae</taxon>
        <taxon>Brevundimonas</taxon>
    </lineage>
</organism>
<evidence type="ECO:0000256" key="2">
    <source>
        <dbReference type="ARBA" id="ARBA00009810"/>
    </source>
</evidence>
<dbReference type="InterPro" id="IPR037066">
    <property type="entry name" value="Plug_dom_sf"/>
</dbReference>
<dbReference type="PANTHER" id="PTHR32552:SF74">
    <property type="entry name" value="HYDROXAMATE SIDEROPHORE RECEPTOR FHUE"/>
    <property type="match status" value="1"/>
</dbReference>
<dbReference type="KEGG" id="bdm:EQG53_09740"/>
<keyword evidence="4 10" id="KW-1134">Transmembrane beta strand</keyword>
<dbReference type="Gene3D" id="2.40.170.20">
    <property type="entry name" value="TonB-dependent receptor, beta-barrel domain"/>
    <property type="match status" value="1"/>
</dbReference>
<dbReference type="SUPFAM" id="SSF56935">
    <property type="entry name" value="Porins"/>
    <property type="match status" value="1"/>
</dbReference>
<dbReference type="CDD" id="cd01347">
    <property type="entry name" value="ligand_gated_channel"/>
    <property type="match status" value="1"/>
</dbReference>
<feature type="domain" description="TonB-dependent receptor plug" evidence="14">
    <location>
        <begin position="68"/>
        <end position="165"/>
    </location>
</feature>
<evidence type="ECO:0000256" key="12">
    <source>
        <dbReference type="SAM" id="SignalP"/>
    </source>
</evidence>
<keyword evidence="9 10" id="KW-0998">Cell outer membrane</keyword>
<dbReference type="GO" id="GO:0038023">
    <property type="term" value="F:signaling receptor activity"/>
    <property type="evidence" value="ECO:0007669"/>
    <property type="project" value="InterPro"/>
</dbReference>
<dbReference type="PANTHER" id="PTHR32552">
    <property type="entry name" value="FERRICHROME IRON RECEPTOR-RELATED"/>
    <property type="match status" value="1"/>
</dbReference>
<dbReference type="AlphaFoldDB" id="A0A410NXL6"/>
<evidence type="ECO:0000256" key="8">
    <source>
        <dbReference type="ARBA" id="ARBA00023170"/>
    </source>
</evidence>
<evidence type="ECO:0000256" key="7">
    <source>
        <dbReference type="ARBA" id="ARBA00023136"/>
    </source>
</evidence>
<evidence type="ECO:0000256" key="4">
    <source>
        <dbReference type="ARBA" id="ARBA00022452"/>
    </source>
</evidence>
<proteinExistence type="inferred from homology"/>
<evidence type="ECO:0000313" key="16">
    <source>
        <dbReference type="Proteomes" id="UP000287388"/>
    </source>
</evidence>
<gene>
    <name evidence="15" type="ORF">EQG53_09740</name>
</gene>
<name>A0A410NXL6_BREDI</name>
<dbReference type="InterPro" id="IPR000531">
    <property type="entry name" value="Beta-barrel_TonB"/>
</dbReference>
<evidence type="ECO:0000259" key="13">
    <source>
        <dbReference type="Pfam" id="PF00593"/>
    </source>
</evidence>
<keyword evidence="5 10" id="KW-0812">Transmembrane</keyword>
<evidence type="ECO:0000256" key="1">
    <source>
        <dbReference type="ARBA" id="ARBA00004571"/>
    </source>
</evidence>
<dbReference type="Proteomes" id="UP000287388">
    <property type="component" value="Chromosome"/>
</dbReference>
<dbReference type="Gene3D" id="2.170.130.10">
    <property type="entry name" value="TonB-dependent receptor, plug domain"/>
    <property type="match status" value="1"/>
</dbReference>
<keyword evidence="3 10" id="KW-0813">Transport</keyword>
<feature type="chain" id="PRO_5019243931" evidence="12">
    <location>
        <begin position="38"/>
        <end position="723"/>
    </location>
</feature>
<keyword evidence="12" id="KW-0732">Signal</keyword>
<comment type="subcellular location">
    <subcellularLocation>
        <location evidence="1 10">Cell outer membrane</location>
        <topology evidence="1 10">Multi-pass membrane protein</topology>
    </subcellularLocation>
</comment>
<keyword evidence="8 15" id="KW-0675">Receptor</keyword>
<feature type="signal peptide" evidence="12">
    <location>
        <begin position="1"/>
        <end position="37"/>
    </location>
</feature>
<dbReference type="Pfam" id="PF00593">
    <property type="entry name" value="TonB_dep_Rec_b-barrel"/>
    <property type="match status" value="1"/>
</dbReference>
<protein>
    <submittedName>
        <fullName evidence="15">TonB-dependent siderophore receptor</fullName>
    </submittedName>
</protein>
<keyword evidence="7 10" id="KW-0472">Membrane</keyword>
<dbReference type="NCBIfam" id="TIGR01783">
    <property type="entry name" value="TonB-siderophor"/>
    <property type="match status" value="1"/>
</dbReference>
<evidence type="ECO:0000256" key="9">
    <source>
        <dbReference type="ARBA" id="ARBA00023237"/>
    </source>
</evidence>
<accession>A0A410NXL6</accession>
<evidence type="ECO:0000256" key="11">
    <source>
        <dbReference type="RuleBase" id="RU003357"/>
    </source>
</evidence>
<dbReference type="GO" id="GO:0015891">
    <property type="term" value="P:siderophore transport"/>
    <property type="evidence" value="ECO:0007669"/>
    <property type="project" value="InterPro"/>
</dbReference>
<evidence type="ECO:0000256" key="3">
    <source>
        <dbReference type="ARBA" id="ARBA00022448"/>
    </source>
</evidence>
<evidence type="ECO:0000256" key="5">
    <source>
        <dbReference type="ARBA" id="ARBA00022692"/>
    </source>
</evidence>
<comment type="similarity">
    <text evidence="2 10 11">Belongs to the TonB-dependent receptor family.</text>
</comment>